<evidence type="ECO:0000313" key="2">
    <source>
        <dbReference type="EMBL" id="TPE44171.1"/>
    </source>
</evidence>
<dbReference type="Proteomes" id="UP000316727">
    <property type="component" value="Unassembled WGS sequence"/>
</dbReference>
<keyword evidence="1" id="KW-1133">Transmembrane helix</keyword>
<feature type="transmembrane region" description="Helical" evidence="1">
    <location>
        <begin position="81"/>
        <end position="105"/>
    </location>
</feature>
<reference evidence="2 3" key="1">
    <citation type="submission" date="2019-06" db="EMBL/GenBank/DDBJ databases">
        <title>A novel bacterium of genus Pontibacter, isolated from marine sediment.</title>
        <authorList>
            <person name="Huang H."/>
            <person name="Mo K."/>
            <person name="Hu Y."/>
        </authorList>
    </citation>
    <scope>NUCLEOTIDE SEQUENCE [LARGE SCALE GENOMIC DNA]</scope>
    <source>
        <strain evidence="2 3">HB172049</strain>
    </source>
</reference>
<evidence type="ECO:0000313" key="3">
    <source>
        <dbReference type="Proteomes" id="UP000316727"/>
    </source>
</evidence>
<comment type="caution">
    <text evidence="2">The sequence shown here is derived from an EMBL/GenBank/DDBJ whole genome shotgun (WGS) entry which is preliminary data.</text>
</comment>
<accession>A0A501WAD2</accession>
<keyword evidence="1" id="KW-0812">Transmembrane</keyword>
<sequence>MIKRAIIGILIFLVGVATAVLLEQSLRVFIQDLYKSLSGQSIYFVGKDFNLFASPIYYCSFGILALVLWSATAKAEKKGSIALLLLTAVAFFTALIVICFIDSHLKLAQCTACFDGRRGLHYNDINYDFIQVLSILIALLPSLKRFWTKVRMPAPNKV</sequence>
<gene>
    <name evidence="2" type="ORF">FJM65_08360</name>
</gene>
<dbReference type="RefSeq" id="WP_140621064.1">
    <property type="nucleotide sequence ID" value="NZ_VFRQ01000004.1"/>
</dbReference>
<feature type="transmembrane region" description="Helical" evidence="1">
    <location>
        <begin position="51"/>
        <end position="69"/>
    </location>
</feature>
<proteinExistence type="predicted"/>
<protein>
    <submittedName>
        <fullName evidence="2">Uncharacterized protein</fullName>
    </submittedName>
</protein>
<dbReference type="OrthoDB" id="977993at2"/>
<keyword evidence="1" id="KW-0472">Membrane</keyword>
<keyword evidence="3" id="KW-1185">Reference proteome</keyword>
<feature type="transmembrane region" description="Helical" evidence="1">
    <location>
        <begin position="125"/>
        <end position="143"/>
    </location>
</feature>
<dbReference type="EMBL" id="VFRQ01000004">
    <property type="protein sequence ID" value="TPE44171.1"/>
    <property type="molecule type" value="Genomic_DNA"/>
</dbReference>
<evidence type="ECO:0000256" key="1">
    <source>
        <dbReference type="SAM" id="Phobius"/>
    </source>
</evidence>
<dbReference type="AlphaFoldDB" id="A0A501WAD2"/>
<organism evidence="2 3">
    <name type="scientific">Pontibacter mangrovi</name>
    <dbReference type="NCBI Taxonomy" id="2589816"/>
    <lineage>
        <taxon>Bacteria</taxon>
        <taxon>Pseudomonadati</taxon>
        <taxon>Bacteroidota</taxon>
        <taxon>Cytophagia</taxon>
        <taxon>Cytophagales</taxon>
        <taxon>Hymenobacteraceae</taxon>
        <taxon>Pontibacter</taxon>
    </lineage>
</organism>
<name>A0A501WAD2_9BACT</name>